<evidence type="ECO:0000313" key="2">
    <source>
        <dbReference type="EMBL" id="CCH69445.1"/>
    </source>
</evidence>
<dbReference type="Pfam" id="PF00266">
    <property type="entry name" value="Aminotran_5"/>
    <property type="match status" value="1"/>
</dbReference>
<dbReference type="InterPro" id="IPR015424">
    <property type="entry name" value="PyrdxlP-dep_Trfase"/>
</dbReference>
<dbReference type="InterPro" id="IPR000192">
    <property type="entry name" value="Aminotrans_V_dom"/>
</dbReference>
<organism evidence="2 3">
    <name type="scientific">Phycicoccus elongatus Lp2</name>
    <dbReference type="NCBI Taxonomy" id="1193181"/>
    <lineage>
        <taxon>Bacteria</taxon>
        <taxon>Bacillati</taxon>
        <taxon>Actinomycetota</taxon>
        <taxon>Actinomycetes</taxon>
        <taxon>Micrococcales</taxon>
        <taxon>Intrasporangiaceae</taxon>
        <taxon>Phycicoccus</taxon>
    </lineage>
</organism>
<dbReference type="NCBIfam" id="TIGR01976">
    <property type="entry name" value="am_tr_V_VC1184"/>
    <property type="match status" value="1"/>
</dbReference>
<keyword evidence="3" id="KW-1185">Reference proteome</keyword>
<keyword evidence="2" id="KW-0808">Transferase</keyword>
<dbReference type="eggNOG" id="COG0520">
    <property type="taxonomic scope" value="Bacteria"/>
</dbReference>
<feature type="domain" description="Aminotransferase class V" evidence="1">
    <location>
        <begin position="27"/>
        <end position="398"/>
    </location>
</feature>
<accession>N0E138</accession>
<dbReference type="AlphaFoldDB" id="N0E138"/>
<keyword evidence="2" id="KW-0032">Aminotransferase</keyword>
<protein>
    <submittedName>
        <fullName evidence="2">Putative aminotransferase</fullName>
    </submittedName>
</protein>
<reference evidence="2 3" key="1">
    <citation type="journal article" date="2013" name="ISME J.">
        <title>A metabolic model for members of the genus Tetrasphaera involved in enhanced biological phosphorus removal.</title>
        <authorList>
            <person name="Kristiansen R."/>
            <person name="Nguyen H.T.T."/>
            <person name="Saunders A.M."/>
            <person name="Nielsen J.L."/>
            <person name="Wimmer R."/>
            <person name="Le V.Q."/>
            <person name="McIlroy S.J."/>
            <person name="Petrovski S."/>
            <person name="Seviour R.J."/>
            <person name="Calteau A."/>
            <person name="Nielsen K.L."/>
            <person name="Nielsen P.H."/>
        </authorList>
    </citation>
    <scope>NUCLEOTIDE SEQUENCE [LARGE SCALE GENOMIC DNA]</scope>
    <source>
        <strain evidence="2 3">Lp2</strain>
    </source>
</reference>
<dbReference type="GO" id="GO:0008483">
    <property type="term" value="F:transaminase activity"/>
    <property type="evidence" value="ECO:0007669"/>
    <property type="project" value="UniProtKB-KW"/>
</dbReference>
<dbReference type="HOGENOM" id="CLU_003433_2_2_11"/>
<dbReference type="EMBL" id="CAIZ01000078">
    <property type="protein sequence ID" value="CCH69445.1"/>
    <property type="molecule type" value="Genomic_DNA"/>
</dbReference>
<dbReference type="STRING" id="1193181.BN10_1690003"/>
<dbReference type="InterPro" id="IPR011340">
    <property type="entry name" value="Cys_dSase-rel"/>
</dbReference>
<name>N0E138_9MICO</name>
<evidence type="ECO:0000313" key="3">
    <source>
        <dbReference type="Proteomes" id="UP000013167"/>
    </source>
</evidence>
<dbReference type="InterPro" id="IPR015421">
    <property type="entry name" value="PyrdxlP-dep_Trfase_major"/>
</dbReference>
<dbReference type="Proteomes" id="UP000013167">
    <property type="component" value="Unassembled WGS sequence"/>
</dbReference>
<dbReference type="Gene3D" id="3.40.640.10">
    <property type="entry name" value="Type I PLP-dependent aspartate aminotransferase-like (Major domain)"/>
    <property type="match status" value="1"/>
</dbReference>
<dbReference type="SUPFAM" id="SSF53383">
    <property type="entry name" value="PLP-dependent transferases"/>
    <property type="match status" value="1"/>
</dbReference>
<gene>
    <name evidence="2" type="ORF">BN10_1690003</name>
</gene>
<dbReference type="PANTHER" id="PTHR43586:SF21">
    <property type="entry name" value="PYRIDOXAL PHOSPHATE (PLP)-DEPENDENT ASPARTATE AMINOTRANSFERASE SUPERFAMILY"/>
    <property type="match status" value="1"/>
</dbReference>
<proteinExistence type="predicted"/>
<evidence type="ECO:0000259" key="1">
    <source>
        <dbReference type="Pfam" id="PF00266"/>
    </source>
</evidence>
<dbReference type="OrthoDB" id="7592443at2"/>
<comment type="caution">
    <text evidence="2">The sequence shown here is derived from an EMBL/GenBank/DDBJ whole genome shotgun (WGS) entry which is preliminary data.</text>
</comment>
<dbReference type="RefSeq" id="WP_010852094.1">
    <property type="nucleotide sequence ID" value="NZ_HF570956.1"/>
</dbReference>
<dbReference type="PANTHER" id="PTHR43586">
    <property type="entry name" value="CYSTEINE DESULFURASE"/>
    <property type="match status" value="1"/>
</dbReference>
<dbReference type="Gene3D" id="3.90.1150.10">
    <property type="entry name" value="Aspartate Aminotransferase, domain 1"/>
    <property type="match status" value="1"/>
</dbReference>
<sequence length="407" mass="43216">MSPNPAAYDIGKVRSHFPALKEGAAHFDGPGGTQTPDVVAHAVADTLMAAVANRGVVTAAERRAEEVVAACRTALGDLLGSDPGGIIVGRSATQITYDLSRALAKQWGPGDEVVVSRLDHDSNVRPWVQAAEAVGATVRWAGFDPETGEQTTADFEAVIGDRTRLVAMTAASNLIGTRPPVCSVGRKVHAVGGLLWVDGVHATAHKSVDREALGADFWSCSPYKFLGPHCGVVAADPAVLEDLRIDKLVPATDDVPERFEFGTLPYELMAGTTAAIDFLASLSGERDETSHRRERVVAGFEALHAHEQRLQERLEAGIRALPGVRVFSNAQKRTPTLLFTLAGHDDQDVRRALAERKVNAPAGSFYALECSRHLGLGDTGAIRVGLAPYTNDEDVDRLLTGLGAIAG</sequence>
<dbReference type="InterPro" id="IPR015422">
    <property type="entry name" value="PyrdxlP-dep_Trfase_small"/>
</dbReference>